<dbReference type="PANTHER" id="PTHR43708">
    <property type="entry name" value="CONSERVED EXPRESSED OXIDOREDUCTASE (EUROFUNG)"/>
    <property type="match status" value="1"/>
</dbReference>
<evidence type="ECO:0000259" key="3">
    <source>
        <dbReference type="Pfam" id="PF01408"/>
    </source>
</evidence>
<keyword evidence="6" id="KW-1185">Reference proteome</keyword>
<evidence type="ECO:0000313" key="5">
    <source>
        <dbReference type="EMBL" id="MEZ0164492.1"/>
    </source>
</evidence>
<dbReference type="Pfam" id="PF01408">
    <property type="entry name" value="GFO_IDH_MocA"/>
    <property type="match status" value="1"/>
</dbReference>
<dbReference type="PANTHER" id="PTHR43708:SF5">
    <property type="entry name" value="CONSERVED EXPRESSED OXIDOREDUCTASE (EUROFUNG)-RELATED"/>
    <property type="match status" value="1"/>
</dbReference>
<reference evidence="5 6" key="1">
    <citation type="submission" date="2024-07" db="EMBL/GenBank/DDBJ databases">
        <authorList>
            <person name="Thanompreechachai J."/>
            <person name="Duangmal K."/>
        </authorList>
    </citation>
    <scope>NUCLEOTIDE SEQUENCE [LARGE SCALE GENOMIC DNA]</scope>
    <source>
        <strain evidence="5 6">LSe6-4</strain>
    </source>
</reference>
<dbReference type="Proteomes" id="UP001565927">
    <property type="component" value="Unassembled WGS sequence"/>
</dbReference>
<dbReference type="InterPro" id="IPR051317">
    <property type="entry name" value="Gfo/Idh/MocA_oxidoreduct"/>
</dbReference>
<dbReference type="RefSeq" id="WP_370440731.1">
    <property type="nucleotide sequence ID" value="NZ_JBGFTU010000006.1"/>
</dbReference>
<dbReference type="Gene3D" id="3.40.50.720">
    <property type="entry name" value="NAD(P)-binding Rossmann-like Domain"/>
    <property type="match status" value="1"/>
</dbReference>
<dbReference type="InterPro" id="IPR036291">
    <property type="entry name" value="NAD(P)-bd_dom_sf"/>
</dbReference>
<comment type="similarity">
    <text evidence="1">Belongs to the Gfo/Idh/MocA family.</text>
</comment>
<organism evidence="5 6">
    <name type="scientific">Kineococcus halophytocola</name>
    <dbReference type="NCBI Taxonomy" id="3234027"/>
    <lineage>
        <taxon>Bacteria</taxon>
        <taxon>Bacillati</taxon>
        <taxon>Actinomycetota</taxon>
        <taxon>Actinomycetes</taxon>
        <taxon>Kineosporiales</taxon>
        <taxon>Kineosporiaceae</taxon>
        <taxon>Kineococcus</taxon>
    </lineage>
</organism>
<dbReference type="EMBL" id="JBGFTU010000006">
    <property type="protein sequence ID" value="MEZ0164492.1"/>
    <property type="molecule type" value="Genomic_DNA"/>
</dbReference>
<dbReference type="InterPro" id="IPR055170">
    <property type="entry name" value="GFO_IDH_MocA-like_dom"/>
</dbReference>
<name>A0ABV4GYT9_9ACTN</name>
<dbReference type="Pfam" id="PF22725">
    <property type="entry name" value="GFO_IDH_MocA_C3"/>
    <property type="match status" value="1"/>
</dbReference>
<comment type="caution">
    <text evidence="5">The sequence shown here is derived from an EMBL/GenBank/DDBJ whole genome shotgun (WGS) entry which is preliminary data.</text>
</comment>
<sequence>MTVRFGLVGYGKGGRFFHAPLVARAEGCALTAAVTRSPRRRAELAADHTGAVAFDDLASMAASGLVDAVTVTTTADTHADLVLEAVDLGLPVVCDKPFALDASAAQRCVDAARAAGVLLSTYQNRRYDNDFRTTRAVVASGALGQVRRIESRLEQFAPPGGVPDSGGGILLDLGAHVVDQVLQLAGPVASVYADVSPERFALQVRHASGVVSEVVGDLALHGRPGPRFRVFGTDAILEVPADDRQADVLMAGGTPADPGWGEVPQASWPILHRGASSTRIPAERADWRDFYTAFAAAVTDGLPVPVDPADSVAGLVVLEAAARSATTGEVVRL</sequence>
<evidence type="ECO:0000313" key="6">
    <source>
        <dbReference type="Proteomes" id="UP001565927"/>
    </source>
</evidence>
<feature type="domain" description="Gfo/Idh/MocA-like oxidoreductase N-terminal" evidence="3">
    <location>
        <begin position="3"/>
        <end position="121"/>
    </location>
</feature>
<dbReference type="Gene3D" id="3.30.360.10">
    <property type="entry name" value="Dihydrodipicolinate Reductase, domain 2"/>
    <property type="match status" value="1"/>
</dbReference>
<dbReference type="SUPFAM" id="SSF51735">
    <property type="entry name" value="NAD(P)-binding Rossmann-fold domains"/>
    <property type="match status" value="1"/>
</dbReference>
<evidence type="ECO:0000256" key="1">
    <source>
        <dbReference type="ARBA" id="ARBA00010928"/>
    </source>
</evidence>
<dbReference type="SUPFAM" id="SSF55347">
    <property type="entry name" value="Glyceraldehyde-3-phosphate dehydrogenase-like, C-terminal domain"/>
    <property type="match status" value="1"/>
</dbReference>
<evidence type="ECO:0000256" key="2">
    <source>
        <dbReference type="ARBA" id="ARBA00023002"/>
    </source>
</evidence>
<feature type="domain" description="GFO/IDH/MocA-like oxidoreductase" evidence="4">
    <location>
        <begin position="131"/>
        <end position="237"/>
    </location>
</feature>
<protein>
    <submittedName>
        <fullName evidence="5">Gfo/Idh/MocA family protein</fullName>
    </submittedName>
</protein>
<keyword evidence="2" id="KW-0560">Oxidoreductase</keyword>
<evidence type="ECO:0000259" key="4">
    <source>
        <dbReference type="Pfam" id="PF22725"/>
    </source>
</evidence>
<accession>A0ABV4GYT9</accession>
<gene>
    <name evidence="5" type="ORF">AB2L27_06915</name>
</gene>
<dbReference type="InterPro" id="IPR000683">
    <property type="entry name" value="Gfo/Idh/MocA-like_OxRdtase_N"/>
</dbReference>
<proteinExistence type="inferred from homology"/>